<dbReference type="SMART" id="SM00239">
    <property type="entry name" value="C2"/>
    <property type="match status" value="1"/>
</dbReference>
<dbReference type="SUPFAM" id="SSF49562">
    <property type="entry name" value="C2 domain (Calcium/lipid-binding domain, CaLB)"/>
    <property type="match status" value="1"/>
</dbReference>
<dbReference type="Proteomes" id="UP000527355">
    <property type="component" value="Unassembled WGS sequence"/>
</dbReference>
<dbReference type="PROSITE" id="PS50004">
    <property type="entry name" value="C2"/>
    <property type="match status" value="1"/>
</dbReference>
<dbReference type="EMBL" id="JABWUV010000016">
    <property type="protein sequence ID" value="KAF6301045.1"/>
    <property type="molecule type" value="Genomic_DNA"/>
</dbReference>
<feature type="compositionally biased region" description="Polar residues" evidence="1">
    <location>
        <begin position="154"/>
        <end position="164"/>
    </location>
</feature>
<feature type="region of interest" description="Disordered" evidence="1">
    <location>
        <begin position="154"/>
        <end position="193"/>
    </location>
</feature>
<dbReference type="FunFam" id="2.60.40.150:FF:000122">
    <property type="entry name" value="E3 ubiquitin-protein ligase"/>
    <property type="match status" value="1"/>
</dbReference>
<sequence length="313" mass="33622">MATASPRSDTSNNHSGRLQLQVTVSSAKLKRKKNWFGTAIYTEVVVDGEIKKTAKSNSSSNPKWDEQLTMSVSAQSTLEFRVWSHHTLRTDALLGRAAVDLRQALLTHNRKLERVKEQLKLSLENKNGVVQTGELTVVLDGLAIEPENLTSCSSAPTIEIQQNGDAVRENGEPSARTSRLAAEGAGGADSRAPTHAVVQNCYSRVVNGGSAPSSPAPAPSPAAARPGNTPAPRPRTAEPAGDTVFISSQEVTVMPRKVSHFFPHLSMELLAGLAQRWARGHDEKSDARLPGNTAVPFVLFVLFLLNHGQNVAS</sequence>
<organism evidence="3 4">
    <name type="scientific">Myotis myotis</name>
    <name type="common">Greater mouse-eared bat</name>
    <name type="synonym">Vespertilio myotis</name>
    <dbReference type="NCBI Taxonomy" id="51298"/>
    <lineage>
        <taxon>Eukaryota</taxon>
        <taxon>Metazoa</taxon>
        <taxon>Chordata</taxon>
        <taxon>Craniata</taxon>
        <taxon>Vertebrata</taxon>
        <taxon>Euteleostomi</taxon>
        <taxon>Mammalia</taxon>
        <taxon>Eutheria</taxon>
        <taxon>Laurasiatheria</taxon>
        <taxon>Chiroptera</taxon>
        <taxon>Yangochiroptera</taxon>
        <taxon>Vespertilionidae</taxon>
        <taxon>Myotis</taxon>
    </lineage>
</organism>
<dbReference type="VEuPathDB" id="HostDB:GeneID_118670456"/>
<dbReference type="CDD" id="cd04021">
    <property type="entry name" value="C2_E3_ubiquitin_ligase"/>
    <property type="match status" value="1"/>
</dbReference>
<evidence type="ECO:0000313" key="4">
    <source>
        <dbReference type="Proteomes" id="UP000527355"/>
    </source>
</evidence>
<reference evidence="3 4" key="1">
    <citation type="journal article" date="2020" name="Nature">
        <title>Six reference-quality genomes reveal evolution of bat adaptations.</title>
        <authorList>
            <person name="Jebb D."/>
            <person name="Huang Z."/>
            <person name="Pippel M."/>
            <person name="Hughes G.M."/>
            <person name="Lavrichenko K."/>
            <person name="Devanna P."/>
            <person name="Winkler S."/>
            <person name="Jermiin L.S."/>
            <person name="Skirmuntt E.C."/>
            <person name="Katzourakis A."/>
            <person name="Burkitt-Gray L."/>
            <person name="Ray D.A."/>
            <person name="Sullivan K.A.M."/>
            <person name="Roscito J.G."/>
            <person name="Kirilenko B.M."/>
            <person name="Davalos L.M."/>
            <person name="Corthals A.P."/>
            <person name="Power M.L."/>
            <person name="Jones G."/>
            <person name="Ransome R.D."/>
            <person name="Dechmann D.K.N."/>
            <person name="Locatelli A.G."/>
            <person name="Puechmaille S.J."/>
            <person name="Fedrigo O."/>
            <person name="Jarvis E.D."/>
            <person name="Hiller M."/>
            <person name="Vernes S.C."/>
            <person name="Myers E.W."/>
            <person name="Teeling E.C."/>
        </authorList>
    </citation>
    <scope>NUCLEOTIDE SEQUENCE [LARGE SCALE GENOMIC DNA]</scope>
    <source>
        <strain evidence="3">MMyoMyo1</strain>
        <tissue evidence="3">Flight muscle</tissue>
    </source>
</reference>
<name>A0A7J7TKL6_MYOMY</name>
<comment type="caution">
    <text evidence="3">The sequence shown here is derived from an EMBL/GenBank/DDBJ whole genome shotgun (WGS) entry which is preliminary data.</text>
</comment>
<dbReference type="InterPro" id="IPR035892">
    <property type="entry name" value="C2_domain_sf"/>
</dbReference>
<evidence type="ECO:0000313" key="3">
    <source>
        <dbReference type="EMBL" id="KAF6301045.1"/>
    </source>
</evidence>
<evidence type="ECO:0000256" key="1">
    <source>
        <dbReference type="SAM" id="MobiDB-lite"/>
    </source>
</evidence>
<feature type="domain" description="C2" evidence="2">
    <location>
        <begin position="1"/>
        <end position="116"/>
    </location>
</feature>
<proteinExistence type="predicted"/>
<keyword evidence="4" id="KW-1185">Reference proteome</keyword>
<dbReference type="Gene3D" id="2.60.40.150">
    <property type="entry name" value="C2 domain"/>
    <property type="match status" value="1"/>
</dbReference>
<protein>
    <submittedName>
        <fullName evidence="3">WW domain containing E3 ubiquitin protein ligase 1</fullName>
    </submittedName>
</protein>
<evidence type="ECO:0000259" key="2">
    <source>
        <dbReference type="PROSITE" id="PS50004"/>
    </source>
</evidence>
<feature type="region of interest" description="Disordered" evidence="1">
    <location>
        <begin position="208"/>
        <end position="240"/>
    </location>
</feature>
<dbReference type="InterPro" id="IPR000008">
    <property type="entry name" value="C2_dom"/>
</dbReference>
<gene>
    <name evidence="3" type="ORF">mMyoMyo1_020604</name>
</gene>
<dbReference type="AlphaFoldDB" id="A0A7J7TKL6"/>
<accession>A0A7J7TKL6</accession>
<dbReference type="Pfam" id="PF00168">
    <property type="entry name" value="C2"/>
    <property type="match status" value="1"/>
</dbReference>